<proteinExistence type="predicted"/>
<protein>
    <submittedName>
        <fullName evidence="2">Uncharacterized protein</fullName>
    </submittedName>
</protein>
<name>A0ABN9SHC1_9DINO</name>
<evidence type="ECO:0000313" key="3">
    <source>
        <dbReference type="Proteomes" id="UP001189429"/>
    </source>
</evidence>
<evidence type="ECO:0000256" key="1">
    <source>
        <dbReference type="SAM" id="MobiDB-lite"/>
    </source>
</evidence>
<comment type="caution">
    <text evidence="2">The sequence shown here is derived from an EMBL/GenBank/DDBJ whole genome shotgun (WGS) entry which is preliminary data.</text>
</comment>
<dbReference type="EMBL" id="CAUYUJ010011113">
    <property type="protein sequence ID" value="CAK0831071.1"/>
    <property type="molecule type" value="Genomic_DNA"/>
</dbReference>
<accession>A0ABN9SHC1</accession>
<organism evidence="2 3">
    <name type="scientific">Prorocentrum cordatum</name>
    <dbReference type="NCBI Taxonomy" id="2364126"/>
    <lineage>
        <taxon>Eukaryota</taxon>
        <taxon>Sar</taxon>
        <taxon>Alveolata</taxon>
        <taxon>Dinophyceae</taxon>
        <taxon>Prorocentrales</taxon>
        <taxon>Prorocentraceae</taxon>
        <taxon>Prorocentrum</taxon>
    </lineage>
</organism>
<reference evidence="2" key="1">
    <citation type="submission" date="2023-10" db="EMBL/GenBank/DDBJ databases">
        <authorList>
            <person name="Chen Y."/>
            <person name="Shah S."/>
            <person name="Dougan E. K."/>
            <person name="Thang M."/>
            <person name="Chan C."/>
        </authorList>
    </citation>
    <scope>NUCLEOTIDE SEQUENCE [LARGE SCALE GENOMIC DNA]</scope>
</reference>
<dbReference type="Proteomes" id="UP001189429">
    <property type="component" value="Unassembled WGS sequence"/>
</dbReference>
<evidence type="ECO:0000313" key="2">
    <source>
        <dbReference type="EMBL" id="CAK0831071.1"/>
    </source>
</evidence>
<keyword evidence="3" id="KW-1185">Reference proteome</keyword>
<feature type="region of interest" description="Disordered" evidence="1">
    <location>
        <begin position="127"/>
        <end position="204"/>
    </location>
</feature>
<gene>
    <name evidence="2" type="ORF">PCOR1329_LOCUS29512</name>
</gene>
<feature type="compositionally biased region" description="Polar residues" evidence="1">
    <location>
        <begin position="127"/>
        <end position="145"/>
    </location>
</feature>
<sequence length="217" mass="22928">MFGGQHRAPEHDGLPRAGDHRAAAAAQGRRGPSLVAQRLQAPRHRDGYGCPFTKPEPPPAAPTAANAEAERPARRSWLNSDCEEPSITSAEISKLSAARLRLARAPPPACTPAVPAASTGMMNRSLRLSTSSRDPGDTASMSSSGAAIRPGASASLNRLATAASAASRTHQHAAEGPARVRPRTPRRDPSHAIPQTASGGTQQLMTDWLEQWGYARW</sequence>
<feature type="compositionally biased region" description="Low complexity" evidence="1">
    <location>
        <begin position="152"/>
        <end position="168"/>
    </location>
</feature>
<feature type="compositionally biased region" description="Basic and acidic residues" evidence="1">
    <location>
        <begin position="7"/>
        <end position="22"/>
    </location>
</feature>
<feature type="compositionally biased region" description="Polar residues" evidence="1">
    <location>
        <begin position="193"/>
        <end position="204"/>
    </location>
</feature>
<feature type="region of interest" description="Disordered" evidence="1">
    <location>
        <begin position="1"/>
        <end position="85"/>
    </location>
</feature>